<evidence type="ECO:0000259" key="2">
    <source>
        <dbReference type="Pfam" id="PF17892"/>
    </source>
</evidence>
<dbReference type="Proteomes" id="UP001597135">
    <property type="component" value="Unassembled WGS sequence"/>
</dbReference>
<feature type="domain" description="Cadherin-like" evidence="2">
    <location>
        <begin position="262"/>
        <end position="361"/>
    </location>
</feature>
<feature type="domain" description="Cadherin-like" evidence="2">
    <location>
        <begin position="364"/>
        <end position="463"/>
    </location>
</feature>
<protein>
    <submittedName>
        <fullName evidence="3">Ig-like domain-containing protein</fullName>
    </submittedName>
</protein>
<reference evidence="4" key="1">
    <citation type="journal article" date="2019" name="Int. J. Syst. Evol. Microbiol.">
        <title>The Global Catalogue of Microorganisms (GCM) 10K type strain sequencing project: providing services to taxonomists for standard genome sequencing and annotation.</title>
        <authorList>
            <consortium name="The Broad Institute Genomics Platform"/>
            <consortium name="The Broad Institute Genome Sequencing Center for Infectious Disease"/>
            <person name="Wu L."/>
            <person name="Ma J."/>
        </authorList>
    </citation>
    <scope>NUCLEOTIDE SEQUENCE [LARGE SCALE GENOMIC DNA]</scope>
    <source>
        <strain evidence="4">CCUG 62953</strain>
    </source>
</reference>
<dbReference type="InterPro" id="IPR041690">
    <property type="entry name" value="Cadherin_5"/>
</dbReference>
<accession>A0ABW3ZJC6</accession>
<dbReference type="NCBIfam" id="TIGR01965">
    <property type="entry name" value="VCBS_repeat"/>
    <property type="match status" value="2"/>
</dbReference>
<feature type="coiled-coil region" evidence="1">
    <location>
        <begin position="815"/>
        <end position="849"/>
    </location>
</feature>
<comment type="caution">
    <text evidence="3">The sequence shown here is derived from an EMBL/GenBank/DDBJ whole genome shotgun (WGS) entry which is preliminary data.</text>
</comment>
<feature type="coiled-coil region" evidence="1">
    <location>
        <begin position="753"/>
        <end position="780"/>
    </location>
</feature>
<keyword evidence="1" id="KW-0175">Coiled coil</keyword>
<evidence type="ECO:0000313" key="3">
    <source>
        <dbReference type="EMBL" id="MFD1343265.1"/>
    </source>
</evidence>
<evidence type="ECO:0000313" key="4">
    <source>
        <dbReference type="Proteomes" id="UP001597135"/>
    </source>
</evidence>
<name>A0ABW3ZJC6_9RHOB</name>
<organism evidence="3 4">
    <name type="scientific">Litorisediminicola beolgyonensis</name>
    <dbReference type="NCBI Taxonomy" id="1173614"/>
    <lineage>
        <taxon>Bacteria</taxon>
        <taxon>Pseudomonadati</taxon>
        <taxon>Pseudomonadota</taxon>
        <taxon>Alphaproteobacteria</taxon>
        <taxon>Rhodobacterales</taxon>
        <taxon>Paracoccaceae</taxon>
        <taxon>Litorisediminicola</taxon>
    </lineage>
</organism>
<dbReference type="Pfam" id="PF17892">
    <property type="entry name" value="Cadherin_5"/>
    <property type="match status" value="2"/>
</dbReference>
<dbReference type="RefSeq" id="WP_386804076.1">
    <property type="nucleotide sequence ID" value="NZ_JBHTMU010000021.1"/>
</dbReference>
<gene>
    <name evidence="3" type="ORF">ACFQ4E_12615</name>
</gene>
<sequence>MDRSITFQISGLDDIRITVTELDDGSLLIDVVNTAGGALDLRALYFDLTGAETLTDGLSLSGDDVTAYKLGDGDITNVGSGTTISGIVVNEFGAFDVGAALDTGGLSSTSFILSHDTLSLDLDMLSLADFAVRAEGGEPKLGDTSTLALLAADDAWEIDENTTSGLGNLLANDRQSSGLHVSQLAAGGAALPVGSWAQMVTEGGRTGSVLVDATGALHFDAATGFDDLNLGQTDHITLQYSTTDANGSRDWATVTLTVTGINDGPHVAAPLVAITDEDAAAQTIDLLAGAVDVDAGAVLTTQSLVETSGQGGWSAQGDTVTIDPAYFNALAEGQTAELVFAYEVADEHGATVPQTLTVTVEGRNDEPTVAAALARRVSEEDAAFAVDLLEGAADVDTGATLSALGLVETGGQGGWTLDGDRIVIDPNYFDDLNDGDLGTLRFAYKVSDEFGAMVDQTLTIEVEGYTDAPLIEVEVRAAQDGAGANVVELVVTTEQARDEAIALRFSGIPQGARLLDASGQDAAPGVADALGVTIYRLELPLGTDVPDITVTVVGLEPDGTEIGTRDAVVALGYDATTTTNPLAFFADDVDLWGSGDEFSYSVSEYIPLLGGGRIYYELVGAASQSGQVFLDRDEIKWIPDGTYDGLSVGQTATEIVSFTYRKMIEDADGTLVSDPAAPELTETFEVTVTGGVFGPEFSGERVKMRDEAVILDPLRTLDVLDSPLSTGLLELVDVDFNSDDMFASVIDPLEAARDAFAAELVKEEQKLARAQADVDAAAERFDLLTQLTGDRAEVLLRQVAYDAAAAAADALDGALSFLEDAVDAAQSVLNTARSELSSANRAVSSAKAAYDASVTTIFGVKVGDPIKWSAYKGALTLKEGAQFAVNLAIKGLDLAEDALEEARADLSAGFLEQQEINARNALNAAKADMAATEAALETAGYYPDASALNTGDLALELAEATGELTLAQGEVLLYEGTTFGLTVLRDAAQGAVDLAEGIIATTDFRAQLYAAVEAYAQAGFQFDFAISGGSIDAQVDYDMTTISGYNAATDVLSIEVALQNMTTGEDVAFSTASPNVQIYAGLLYDMGANFEFMADFFAAIAGSVLADLSPNSDGLRITPSPNIQGALDFIDFDSRDGAEIEFGVSSGGDISPDFLTFSVGIPSIETLGRAEEPTTQYYEEGSLIALDFGELLGSFQNLLEARIELSPEVKALLNQAGVDPADPAGGQFIEAFVQALGVVFASATGAGDLDGDGTVPLFILDGTDDTAGALLHINAFPDDLSGINEETLGQFGFFTAYGESDSFVKVTLDVDQLVATLINRASANPTQVVLNPFDLELDFDDFFSTSEASEEETGAIVEWFDLDLNAELADLDVSAEFNFNQQFTMAVDEFDFIFTMEDGTEFTQTAGAPMLNIEKASQYDANGDGRIDYSLGITPRAEFFNDTEVGLGFTYMLDLIKTSLNAGINIPLEKIFGSSVGILGLEADTLEFDFFNSAVGPVFRVQGDVDAATLDVFEKRFAIDLGETSVELSAEGVAPFDLPETDVLLLA</sequence>
<proteinExistence type="predicted"/>
<dbReference type="InterPro" id="IPR010221">
    <property type="entry name" value="VCBS_dom"/>
</dbReference>
<evidence type="ECO:0000256" key="1">
    <source>
        <dbReference type="SAM" id="Coils"/>
    </source>
</evidence>
<dbReference type="EMBL" id="JBHTMU010000021">
    <property type="protein sequence ID" value="MFD1343265.1"/>
    <property type="molecule type" value="Genomic_DNA"/>
</dbReference>
<keyword evidence="4" id="KW-1185">Reference proteome</keyword>